<dbReference type="PROSITE" id="PS00678">
    <property type="entry name" value="WD_REPEATS_1"/>
    <property type="match status" value="1"/>
</dbReference>
<proteinExistence type="predicted"/>
<keyword evidence="2" id="KW-0677">Repeat</keyword>
<dbReference type="InterPro" id="IPR019775">
    <property type="entry name" value="WD40_repeat_CS"/>
</dbReference>
<dbReference type="InterPro" id="IPR001680">
    <property type="entry name" value="WD40_rpt"/>
</dbReference>
<dbReference type="Gene3D" id="2.130.10.10">
    <property type="entry name" value="YVTN repeat-like/Quinoprotein amine dehydrogenase"/>
    <property type="match status" value="3"/>
</dbReference>
<dbReference type="PANTHER" id="PTHR19879:SF9">
    <property type="entry name" value="TRANSCRIPTION INITIATION FACTOR TFIID SUBUNIT 5"/>
    <property type="match status" value="1"/>
</dbReference>
<dbReference type="Pfam" id="PF00400">
    <property type="entry name" value="WD40"/>
    <property type="match status" value="7"/>
</dbReference>
<feature type="repeat" description="WD" evidence="3">
    <location>
        <begin position="334"/>
        <end position="367"/>
    </location>
</feature>
<gene>
    <name evidence="6" type="ORF">KSX_17380</name>
</gene>
<dbReference type="SMART" id="SM00320">
    <property type="entry name" value="WD40"/>
    <property type="match status" value="7"/>
</dbReference>
<dbReference type="GO" id="GO:0005524">
    <property type="term" value="F:ATP binding"/>
    <property type="evidence" value="ECO:0007669"/>
    <property type="project" value="InterPro"/>
</dbReference>
<dbReference type="Pfam" id="PF00069">
    <property type="entry name" value="Pkinase"/>
    <property type="match status" value="1"/>
</dbReference>
<keyword evidence="7" id="KW-1185">Reference proteome</keyword>
<feature type="domain" description="Protein kinase" evidence="5">
    <location>
        <begin position="1"/>
        <end position="191"/>
    </location>
</feature>
<feature type="repeat" description="WD" evidence="3">
    <location>
        <begin position="452"/>
        <end position="494"/>
    </location>
</feature>
<dbReference type="PROSITE" id="PS50294">
    <property type="entry name" value="WD_REPEATS_REGION"/>
    <property type="match status" value="5"/>
</dbReference>
<evidence type="ECO:0000259" key="5">
    <source>
        <dbReference type="PROSITE" id="PS50011"/>
    </source>
</evidence>
<dbReference type="PROSITE" id="PS00108">
    <property type="entry name" value="PROTEIN_KINASE_ST"/>
    <property type="match status" value="1"/>
</dbReference>
<dbReference type="Gene3D" id="1.10.510.10">
    <property type="entry name" value="Transferase(Phosphotransferase) domain 1"/>
    <property type="match status" value="1"/>
</dbReference>
<evidence type="ECO:0000256" key="4">
    <source>
        <dbReference type="SAM" id="MobiDB-lite"/>
    </source>
</evidence>
<evidence type="ECO:0000313" key="7">
    <source>
        <dbReference type="Proteomes" id="UP000612362"/>
    </source>
</evidence>
<dbReference type="AlphaFoldDB" id="A0A8J3HYQ8"/>
<feature type="repeat" description="WD" evidence="3">
    <location>
        <begin position="589"/>
        <end position="613"/>
    </location>
</feature>
<dbReference type="InterPro" id="IPR020472">
    <property type="entry name" value="WD40_PAC1"/>
</dbReference>
<feature type="repeat" description="WD" evidence="3">
    <location>
        <begin position="537"/>
        <end position="578"/>
    </location>
</feature>
<dbReference type="SMART" id="SM00220">
    <property type="entry name" value="S_TKc"/>
    <property type="match status" value="1"/>
</dbReference>
<evidence type="ECO:0000256" key="1">
    <source>
        <dbReference type="ARBA" id="ARBA00022574"/>
    </source>
</evidence>
<comment type="caution">
    <text evidence="6">The sequence shown here is derived from an EMBL/GenBank/DDBJ whole genome shotgun (WGS) entry which is preliminary data.</text>
</comment>
<dbReference type="Proteomes" id="UP000612362">
    <property type="component" value="Unassembled WGS sequence"/>
</dbReference>
<dbReference type="InterPro" id="IPR008271">
    <property type="entry name" value="Ser/Thr_kinase_AS"/>
</dbReference>
<dbReference type="InterPro" id="IPR000719">
    <property type="entry name" value="Prot_kinase_dom"/>
</dbReference>
<evidence type="ECO:0000313" key="6">
    <source>
        <dbReference type="EMBL" id="GHO43575.1"/>
    </source>
</evidence>
<dbReference type="InterPro" id="IPR011009">
    <property type="entry name" value="Kinase-like_dom_sf"/>
</dbReference>
<dbReference type="GO" id="GO:0004672">
    <property type="term" value="F:protein kinase activity"/>
    <property type="evidence" value="ECO:0007669"/>
    <property type="project" value="InterPro"/>
</dbReference>
<dbReference type="PRINTS" id="PR00320">
    <property type="entry name" value="GPROTEINBRPT"/>
</dbReference>
<feature type="repeat" description="WD" evidence="3">
    <location>
        <begin position="494"/>
        <end position="536"/>
    </location>
</feature>
<protein>
    <recommendedName>
        <fullName evidence="5">Protein kinase domain-containing protein</fullName>
    </recommendedName>
</protein>
<dbReference type="SUPFAM" id="SSF50978">
    <property type="entry name" value="WD40 repeat-like"/>
    <property type="match status" value="1"/>
</dbReference>
<dbReference type="InterPro" id="IPR036322">
    <property type="entry name" value="WD40_repeat_dom_sf"/>
</dbReference>
<accession>A0A8J3HYQ8</accession>
<feature type="compositionally biased region" description="Basic and acidic residues" evidence="4">
    <location>
        <begin position="240"/>
        <end position="252"/>
    </location>
</feature>
<dbReference type="PANTHER" id="PTHR19879">
    <property type="entry name" value="TRANSCRIPTION INITIATION FACTOR TFIID"/>
    <property type="match status" value="1"/>
</dbReference>
<dbReference type="CDD" id="cd14014">
    <property type="entry name" value="STKc_PknB_like"/>
    <property type="match status" value="1"/>
</dbReference>
<sequence length="613" mass="67720">MEGDTPYLIMEFLPYGTLRRRHPEGSTLKPSLIASYIEKIADALDYAHSKGIIHRDIKPENILLNRRGELILSDFGIAFISQQNPEISQLSMPGVAGTYFYMAPEQWIEKPTYASDQYSLAVTVYEWLCGERPYRGSPGSLLLQHLNVTPPPLRARNASISPVLEEVVMKGLAKDAHQRYATVLEFAQAFSEAAQPEPKSQPGSSLPATPARSEKVTRPPVQDELPKITRPPVSQEPQEDIAKRPTHRLEKRVQPSNKRLARYGKQLQSFKDRFLGTTRTQLADPGRRKLLFGLAGAVLLTGAGGIFWLGNNQGKSNQTRGQVLQTLTLTAPATSVAWSPRGTYLAVGNIDSTIDIWEAQTAKHIYTYTGHTMRINDLAWSASEEYIASASDDSSVHVWKPLNGEMTQKYIGHLSAVNTLSWSPDDAVIASGSLDTTIQLWEPISGNVLSRYEGHSHSVTILRWSPHTQQIASTALEENSVLLWDVTTKQTVAKHQHEAAVLTLNWSPKEGSYLASGGRDRQVHIWKPDTGQLVTTYTGHTDVVRTIAWSKDATHVASGSNDHTVQIWQAQNSQHVYTQNTPDSVTSGLAWSPLNGTTIASGGDKTVQIWNAI</sequence>
<dbReference type="InterPro" id="IPR015943">
    <property type="entry name" value="WD40/YVTN_repeat-like_dom_sf"/>
</dbReference>
<dbReference type="SUPFAM" id="SSF56112">
    <property type="entry name" value="Protein kinase-like (PK-like)"/>
    <property type="match status" value="1"/>
</dbReference>
<name>A0A8J3HYQ8_9CHLR</name>
<organism evidence="6 7">
    <name type="scientific">Ktedonospora formicarum</name>
    <dbReference type="NCBI Taxonomy" id="2778364"/>
    <lineage>
        <taxon>Bacteria</taxon>
        <taxon>Bacillati</taxon>
        <taxon>Chloroflexota</taxon>
        <taxon>Ktedonobacteria</taxon>
        <taxon>Ktedonobacterales</taxon>
        <taxon>Ktedonobacteraceae</taxon>
        <taxon>Ktedonospora</taxon>
    </lineage>
</organism>
<reference evidence="6" key="1">
    <citation type="submission" date="2020-10" db="EMBL/GenBank/DDBJ databases">
        <title>Taxonomic study of unclassified bacteria belonging to the class Ktedonobacteria.</title>
        <authorList>
            <person name="Yabe S."/>
            <person name="Wang C.M."/>
            <person name="Zheng Y."/>
            <person name="Sakai Y."/>
            <person name="Cavaletti L."/>
            <person name="Monciardini P."/>
            <person name="Donadio S."/>
        </authorList>
    </citation>
    <scope>NUCLEOTIDE SEQUENCE</scope>
    <source>
        <strain evidence="6">SOSP1-1</strain>
    </source>
</reference>
<dbReference type="PROSITE" id="PS50082">
    <property type="entry name" value="WD_REPEATS_2"/>
    <property type="match status" value="7"/>
</dbReference>
<dbReference type="CDD" id="cd00200">
    <property type="entry name" value="WD40"/>
    <property type="match status" value="1"/>
</dbReference>
<evidence type="ECO:0000256" key="3">
    <source>
        <dbReference type="PROSITE-ProRule" id="PRU00221"/>
    </source>
</evidence>
<dbReference type="PROSITE" id="PS50011">
    <property type="entry name" value="PROTEIN_KINASE_DOM"/>
    <property type="match status" value="1"/>
</dbReference>
<evidence type="ECO:0000256" key="2">
    <source>
        <dbReference type="ARBA" id="ARBA00022737"/>
    </source>
</evidence>
<feature type="repeat" description="WD" evidence="3">
    <location>
        <begin position="368"/>
        <end position="409"/>
    </location>
</feature>
<feature type="repeat" description="WD" evidence="3">
    <location>
        <begin position="410"/>
        <end position="451"/>
    </location>
</feature>
<feature type="region of interest" description="Disordered" evidence="4">
    <location>
        <begin position="193"/>
        <end position="252"/>
    </location>
</feature>
<keyword evidence="1 3" id="KW-0853">WD repeat</keyword>
<dbReference type="EMBL" id="BNJF01000001">
    <property type="protein sequence ID" value="GHO43575.1"/>
    <property type="molecule type" value="Genomic_DNA"/>
</dbReference>